<sequence>MRVRMGNSKKVGSVRVTFVRVGLERLTQRSTCAVLGYACTGLRHWICSKGLIFFHLNLFIDMRRKKHTVFPGLKNNTNPC</sequence>
<reference evidence="1" key="2">
    <citation type="submission" date="2020-06" db="EMBL/GenBank/DDBJ databases">
        <title>Helianthus annuus Genome sequencing and assembly Release 2.</title>
        <authorList>
            <person name="Gouzy J."/>
            <person name="Langlade N."/>
            <person name="Munos S."/>
        </authorList>
    </citation>
    <scope>NUCLEOTIDE SEQUENCE</scope>
    <source>
        <tissue evidence="1">Leaves</tissue>
    </source>
</reference>
<dbReference type="Gramene" id="mRNA:HanXRQr2_Chr07g0304691">
    <property type="protein sequence ID" value="CDS:HanXRQr2_Chr07g0304691.1"/>
    <property type="gene ID" value="HanXRQr2_Chr07g0304691"/>
</dbReference>
<name>A0A9K3IM31_HELAN</name>
<protein>
    <submittedName>
        <fullName evidence="1">Uncharacterized protein</fullName>
    </submittedName>
</protein>
<dbReference type="EMBL" id="MNCJ02000322">
    <property type="protein sequence ID" value="KAF5799453.1"/>
    <property type="molecule type" value="Genomic_DNA"/>
</dbReference>
<proteinExistence type="predicted"/>
<dbReference type="Proteomes" id="UP000215914">
    <property type="component" value="Unassembled WGS sequence"/>
</dbReference>
<reference evidence="1" key="1">
    <citation type="journal article" date="2017" name="Nature">
        <title>The sunflower genome provides insights into oil metabolism, flowering and Asterid evolution.</title>
        <authorList>
            <person name="Badouin H."/>
            <person name="Gouzy J."/>
            <person name="Grassa C.J."/>
            <person name="Murat F."/>
            <person name="Staton S.E."/>
            <person name="Cottret L."/>
            <person name="Lelandais-Briere C."/>
            <person name="Owens G.L."/>
            <person name="Carrere S."/>
            <person name="Mayjonade B."/>
            <person name="Legrand L."/>
            <person name="Gill N."/>
            <person name="Kane N.C."/>
            <person name="Bowers J.E."/>
            <person name="Hubner S."/>
            <person name="Bellec A."/>
            <person name="Berard A."/>
            <person name="Berges H."/>
            <person name="Blanchet N."/>
            <person name="Boniface M.C."/>
            <person name="Brunel D."/>
            <person name="Catrice O."/>
            <person name="Chaidir N."/>
            <person name="Claudel C."/>
            <person name="Donnadieu C."/>
            <person name="Faraut T."/>
            <person name="Fievet G."/>
            <person name="Helmstetter N."/>
            <person name="King M."/>
            <person name="Knapp S.J."/>
            <person name="Lai Z."/>
            <person name="Le Paslier M.C."/>
            <person name="Lippi Y."/>
            <person name="Lorenzon L."/>
            <person name="Mandel J.R."/>
            <person name="Marage G."/>
            <person name="Marchand G."/>
            <person name="Marquand E."/>
            <person name="Bret-Mestries E."/>
            <person name="Morien E."/>
            <person name="Nambeesan S."/>
            <person name="Nguyen T."/>
            <person name="Pegot-Espagnet P."/>
            <person name="Pouilly N."/>
            <person name="Raftis F."/>
            <person name="Sallet E."/>
            <person name="Schiex T."/>
            <person name="Thomas J."/>
            <person name="Vandecasteele C."/>
            <person name="Vares D."/>
            <person name="Vear F."/>
            <person name="Vautrin S."/>
            <person name="Crespi M."/>
            <person name="Mangin B."/>
            <person name="Burke J.M."/>
            <person name="Salse J."/>
            <person name="Munos S."/>
            <person name="Vincourt P."/>
            <person name="Rieseberg L.H."/>
            <person name="Langlade N.B."/>
        </authorList>
    </citation>
    <scope>NUCLEOTIDE SEQUENCE</scope>
    <source>
        <tissue evidence="1">Leaves</tissue>
    </source>
</reference>
<organism evidence="1 2">
    <name type="scientific">Helianthus annuus</name>
    <name type="common">Common sunflower</name>
    <dbReference type="NCBI Taxonomy" id="4232"/>
    <lineage>
        <taxon>Eukaryota</taxon>
        <taxon>Viridiplantae</taxon>
        <taxon>Streptophyta</taxon>
        <taxon>Embryophyta</taxon>
        <taxon>Tracheophyta</taxon>
        <taxon>Spermatophyta</taxon>
        <taxon>Magnoliopsida</taxon>
        <taxon>eudicotyledons</taxon>
        <taxon>Gunneridae</taxon>
        <taxon>Pentapetalae</taxon>
        <taxon>asterids</taxon>
        <taxon>campanulids</taxon>
        <taxon>Asterales</taxon>
        <taxon>Asteraceae</taxon>
        <taxon>Asteroideae</taxon>
        <taxon>Heliantheae alliance</taxon>
        <taxon>Heliantheae</taxon>
        <taxon>Helianthus</taxon>
    </lineage>
</organism>
<accession>A0A9K3IM31</accession>
<evidence type="ECO:0000313" key="1">
    <source>
        <dbReference type="EMBL" id="KAF5799453.1"/>
    </source>
</evidence>
<gene>
    <name evidence="1" type="ORF">HanXRQr2_Chr07g0304691</name>
</gene>
<dbReference type="AlphaFoldDB" id="A0A9K3IM31"/>
<evidence type="ECO:0000313" key="2">
    <source>
        <dbReference type="Proteomes" id="UP000215914"/>
    </source>
</evidence>
<keyword evidence="2" id="KW-1185">Reference proteome</keyword>
<comment type="caution">
    <text evidence="1">The sequence shown here is derived from an EMBL/GenBank/DDBJ whole genome shotgun (WGS) entry which is preliminary data.</text>
</comment>